<dbReference type="Proteomes" id="UP000235672">
    <property type="component" value="Unassembled WGS sequence"/>
</dbReference>
<organism evidence="2 3">
    <name type="scientific">Hyaloscypha hepaticicola</name>
    <dbReference type="NCBI Taxonomy" id="2082293"/>
    <lineage>
        <taxon>Eukaryota</taxon>
        <taxon>Fungi</taxon>
        <taxon>Dikarya</taxon>
        <taxon>Ascomycota</taxon>
        <taxon>Pezizomycotina</taxon>
        <taxon>Leotiomycetes</taxon>
        <taxon>Helotiales</taxon>
        <taxon>Hyaloscyphaceae</taxon>
        <taxon>Hyaloscypha</taxon>
    </lineage>
</organism>
<reference evidence="2 3" key="1">
    <citation type="submission" date="2016-05" db="EMBL/GenBank/DDBJ databases">
        <title>A degradative enzymes factory behind the ericoid mycorrhizal symbiosis.</title>
        <authorList>
            <consortium name="DOE Joint Genome Institute"/>
            <person name="Martino E."/>
            <person name="Morin E."/>
            <person name="Grelet G."/>
            <person name="Kuo A."/>
            <person name="Kohler A."/>
            <person name="Daghino S."/>
            <person name="Barry K."/>
            <person name="Choi C."/>
            <person name="Cichocki N."/>
            <person name="Clum A."/>
            <person name="Copeland A."/>
            <person name="Hainaut M."/>
            <person name="Haridas S."/>
            <person name="Labutti K."/>
            <person name="Lindquist E."/>
            <person name="Lipzen A."/>
            <person name="Khouja H.-R."/>
            <person name="Murat C."/>
            <person name="Ohm R."/>
            <person name="Olson A."/>
            <person name="Spatafora J."/>
            <person name="Veneault-Fourrey C."/>
            <person name="Henrissat B."/>
            <person name="Grigoriev I."/>
            <person name="Martin F."/>
            <person name="Perotto S."/>
        </authorList>
    </citation>
    <scope>NUCLEOTIDE SEQUENCE [LARGE SCALE GENOMIC DNA]</scope>
    <source>
        <strain evidence="2 3">UAMH 7357</strain>
    </source>
</reference>
<dbReference type="AlphaFoldDB" id="A0A2J6PFU7"/>
<evidence type="ECO:0000313" key="3">
    <source>
        <dbReference type="Proteomes" id="UP000235672"/>
    </source>
</evidence>
<keyword evidence="3" id="KW-1185">Reference proteome</keyword>
<dbReference type="InterPro" id="IPR052895">
    <property type="entry name" value="HetReg/Transcr_Mod"/>
</dbReference>
<dbReference type="STRING" id="1745343.A0A2J6PFU7"/>
<gene>
    <name evidence="2" type="ORF">NA56DRAFT_695187</name>
</gene>
<evidence type="ECO:0000313" key="2">
    <source>
        <dbReference type="EMBL" id="PMD12873.1"/>
    </source>
</evidence>
<dbReference type="EMBL" id="KZ613540">
    <property type="protein sequence ID" value="PMD12873.1"/>
    <property type="molecule type" value="Genomic_DNA"/>
</dbReference>
<dbReference type="PANTHER" id="PTHR24148">
    <property type="entry name" value="ANKYRIN REPEAT DOMAIN-CONTAINING PROTEIN 39 HOMOLOG-RELATED"/>
    <property type="match status" value="1"/>
</dbReference>
<evidence type="ECO:0008006" key="4">
    <source>
        <dbReference type="Google" id="ProtNLM"/>
    </source>
</evidence>
<protein>
    <recommendedName>
        <fullName evidence="4">Heterokaryon incompatibility domain-containing protein</fullName>
    </recommendedName>
</protein>
<name>A0A2J6PFU7_9HELO</name>
<proteinExistence type="predicted"/>
<dbReference type="OrthoDB" id="2157530at2759"/>
<evidence type="ECO:0000256" key="1">
    <source>
        <dbReference type="SAM" id="MobiDB-lite"/>
    </source>
</evidence>
<sequence>MIHNSWFERVWIIQEIAVAKAQVIRYGNQEADWKHVATALWLIIAFSFTSRESDELVESSELFSALTMEELRCRVVDVDYLKLRDTLKLTLRFKATLPVDKVYAMLGIMDERYTPLFHPKFADDGLLDDGRLLSNMVLKDINVVLSIMKELVQEANNERSGLAARSRRGRALLSLADAGVRNSRILMRDMKKLLEELKHVEDGELGVGRVPLIPDYSEDITPRVVYTHVVRDDIRDGDVFSFIGLAGIGLGSTGLGVYVLPNFQSFNSDTGEITASEEMNQPEEPIFQDGGTKFFFIRASAVGTITHTAALSLDYRRNLPGNRDDAEIDFVQLTSNFKEALALAHQHFKSKCQSPDIYSAFRALHQTLLAGSSTDDNYTNFTAPVIGQPLLTHRISEDYCQMSAVLRTGKFKEYWIKFSSSKNPEVVESLQTDMWKKYLLVRRMQSSANSKFAHLVQSEVIPSFSRYRERENSDIDKKKRISMLDSEGFSPLTGFAQYVNYAIGRTLAILGSGLMALVPSGSKEGDEVVQIQEGGRVIWLTLREEGFLAQDSEGNFKVKQDGSRSQGEHGQSGKHNRDIPSVYKTARLIGESYVHFSSVEDRISIVEEPGWFGLW</sequence>
<feature type="region of interest" description="Disordered" evidence="1">
    <location>
        <begin position="557"/>
        <end position="578"/>
    </location>
</feature>
<dbReference type="PANTHER" id="PTHR24148:SF64">
    <property type="entry name" value="HETEROKARYON INCOMPATIBILITY DOMAIN-CONTAINING PROTEIN"/>
    <property type="match status" value="1"/>
</dbReference>
<accession>A0A2J6PFU7</accession>